<evidence type="ECO:0000256" key="2">
    <source>
        <dbReference type="ARBA" id="ARBA00012943"/>
    </source>
</evidence>
<sequence>MSALTYYIICAVLSIMVLIGISKMSKVETATNGNRLSALSLFLGVILTLVYYDIFDVGFIYICILIGSIIGYFFAKRIKMIQMPQLVALLNGIGGAASAFVGILSYVRIGSTPSEYENFTSVTAVLAIVVGLVTLVGSLVAAGKLHKVLPQKPIVWKNHQLLTTIFIIGSIVPVVGAYFSQDSSFFFANPSFVLLLSIASSCLFGLTFAIRVGGADMPITISLLNSLSGVAGAIAGMAIGDILLVSVGGIVGASGLLLTQIMCRNMNRHLIDILLGKTSAAGKPKAASSSKATVQSAPQKTEKKEETLSDIVSNAKEVILIPGYGMALAQAQHQVKQLADKLEKNGAKVRFAVHPVAGRMPGHMNVLLAEADVPYDELYEMEQINDDFKKTDLVIVIGANDVVNPAAREAEGTPIYGMPVLNADQAKNVIVCNYDTKPGYAGVENPLYKSNKTKMLLGDAKESLYKVLEAIHKPSETKQTNGAKEENRIVSLMSNAKSVILIPGYGMALAQAQHQVKQLADKLEKNGAKVRFAVHPVAGRMPGHMNVLLAEADVPYDELYEMEQINDDFKDTDLTIIIGANDVVNPAAREAEGTPIYGMPVLNADQAKNVIVCNYDTKPGYAGVENPLYSSDKAELLLGDAKESLNKLIDAIQKPGSGKQESDQKGDDLDFVLSTAKSVILVPGYGMALAQAQHQVKQLADKLERNGAKVRFAVHPVAGRMPGHMNVLLAEADVPYDELYEMEQINDDFKETDLAIIIGANDVINPAAREAEGTPIYGMPVLNVDEAKQVIICNYDTKPGYAGVDNPLYNSNKARMLLGDAKESLNKLLEAVKKPEELSASEPCQEEGNDLSQVVNEAKQIILIPGYGMALAQAQHQVKQLADKFEQNGAKVRFAVHPVAGRMPGHMNVLLAEADVPYDELYEMEQINDDFKDTDLVIIIGANDVVNPAAREAEGTPIYGMPVLNADQAKHVIVCNFDTKPGYAGVENPLYESDKTTLLLGDAKESVHQILDAIGKKSVATSQPKEEGIDFKAVLKNAKEVILVPGYGMALAQAQHQVKQLADKLERNGARVRFAVHPVAGRMPGHMNVLLAEADVPYDELYEMEQINDDFAKADLAIVVGANDVVNPAAREAEGTPIYGMPVLNVDQAKNIIVCNFDTKPGYAGVDNPLYESPKAKLMLGDAKESLLQLLDTI</sequence>
<keyword evidence="8 11" id="KW-0472">Membrane</keyword>
<dbReference type="Pfam" id="PF02233">
    <property type="entry name" value="PNTB"/>
    <property type="match status" value="5"/>
</dbReference>
<dbReference type="Gene3D" id="3.40.50.1220">
    <property type="entry name" value="TPP-binding domain"/>
    <property type="match status" value="5"/>
</dbReference>
<dbReference type="eggNOG" id="COG1282">
    <property type="taxonomic scope" value="Bacteria"/>
</dbReference>
<feature type="transmembrane region" description="Helical" evidence="11">
    <location>
        <begin position="6"/>
        <end position="24"/>
    </location>
</feature>
<evidence type="ECO:0000256" key="10">
    <source>
        <dbReference type="SAM" id="MobiDB-lite"/>
    </source>
</evidence>
<feature type="domain" description="NADP transhydrogenase beta-like" evidence="12">
    <location>
        <begin position="8"/>
        <end position="469"/>
    </location>
</feature>
<keyword evidence="6 11" id="KW-1133">Transmembrane helix</keyword>
<feature type="transmembrane region" description="Helical" evidence="11">
    <location>
        <begin position="119"/>
        <end position="141"/>
    </location>
</feature>
<keyword evidence="4" id="KW-0521">NADP</keyword>
<feature type="transmembrane region" description="Helical" evidence="11">
    <location>
        <begin position="87"/>
        <end position="107"/>
    </location>
</feature>
<evidence type="ECO:0000256" key="8">
    <source>
        <dbReference type="ARBA" id="ARBA00023136"/>
    </source>
</evidence>
<accession>F3ZV06</accession>
<evidence type="ECO:0000256" key="6">
    <source>
        <dbReference type="ARBA" id="ARBA00022989"/>
    </source>
</evidence>
<evidence type="ECO:0000256" key="7">
    <source>
        <dbReference type="ARBA" id="ARBA00023027"/>
    </source>
</evidence>
<feature type="compositionally biased region" description="Low complexity" evidence="10">
    <location>
        <begin position="283"/>
        <end position="293"/>
    </location>
</feature>
<feature type="domain" description="NADP transhydrogenase beta-like" evidence="12">
    <location>
        <begin position="661"/>
        <end position="830"/>
    </location>
</feature>
<evidence type="ECO:0000256" key="1">
    <source>
        <dbReference type="ARBA" id="ARBA00004141"/>
    </source>
</evidence>
<dbReference type="InterPro" id="IPR034300">
    <property type="entry name" value="PNTB-like"/>
</dbReference>
<dbReference type="HOGENOM" id="CLU_007866_2_0_10"/>
<dbReference type="PANTHER" id="PTHR44758">
    <property type="entry name" value="NAD(P) TRANSHYDROGENASE SUBUNIT BETA"/>
    <property type="match status" value="1"/>
</dbReference>
<comment type="subcellular location">
    <subcellularLocation>
        <location evidence="1">Membrane</location>
        <topology evidence="1">Multi-pass membrane protein</topology>
    </subcellularLocation>
</comment>
<keyword evidence="5" id="KW-1278">Translocase</keyword>
<keyword evidence="3 11" id="KW-0812">Transmembrane</keyword>
<feature type="transmembrane region" description="Helical" evidence="11">
    <location>
        <begin position="36"/>
        <end position="52"/>
    </location>
</feature>
<dbReference type="GO" id="GO:0008750">
    <property type="term" value="F:proton-translocating NAD(P)+ transhydrogenase activity"/>
    <property type="evidence" value="ECO:0007669"/>
    <property type="project" value="UniProtKB-EC"/>
</dbReference>
<feature type="domain" description="NADP transhydrogenase beta-like" evidence="12">
    <location>
        <begin position="1029"/>
        <end position="1191"/>
    </location>
</feature>
<evidence type="ECO:0000256" key="9">
    <source>
        <dbReference type="ARBA" id="ARBA00048202"/>
    </source>
</evidence>
<feature type="domain" description="NADP transhydrogenase beta-like" evidence="12">
    <location>
        <begin position="845"/>
        <end position="1012"/>
    </location>
</feature>
<feature type="domain" description="NADP transhydrogenase beta-like" evidence="12">
    <location>
        <begin position="477"/>
        <end position="650"/>
    </location>
</feature>
<keyword evidence="7" id="KW-0520">NAD</keyword>
<feature type="transmembrane region" description="Helical" evidence="11">
    <location>
        <begin position="191"/>
        <end position="210"/>
    </location>
</feature>
<gene>
    <name evidence="13" type="ORF">Bcop_2306</name>
</gene>
<dbReference type="EMBL" id="CM001167">
    <property type="protein sequence ID" value="EGJ72464.1"/>
    <property type="molecule type" value="Genomic_DNA"/>
</dbReference>
<evidence type="ECO:0000256" key="3">
    <source>
        <dbReference type="ARBA" id="ARBA00022692"/>
    </source>
</evidence>
<dbReference type="EC" id="7.1.1.1" evidence="2"/>
<dbReference type="GO" id="GO:0016491">
    <property type="term" value="F:oxidoreductase activity"/>
    <property type="evidence" value="ECO:0007669"/>
    <property type="project" value="UniProtKB-KW"/>
</dbReference>
<dbReference type="AlphaFoldDB" id="F3ZV06"/>
<feature type="transmembrane region" description="Helical" evidence="11">
    <location>
        <begin position="161"/>
        <end position="179"/>
    </location>
</feature>
<evidence type="ECO:0000313" key="13">
    <source>
        <dbReference type="EMBL" id="EGJ72464.1"/>
    </source>
</evidence>
<feature type="transmembrane region" description="Helical" evidence="11">
    <location>
        <begin position="58"/>
        <end position="75"/>
    </location>
</feature>
<evidence type="ECO:0000313" key="14">
    <source>
        <dbReference type="Proteomes" id="UP000018439"/>
    </source>
</evidence>
<proteinExistence type="predicted"/>
<dbReference type="PANTHER" id="PTHR44758:SF1">
    <property type="entry name" value="NAD(P) TRANSHYDROGENASE SUBUNIT BETA"/>
    <property type="match status" value="1"/>
</dbReference>
<dbReference type="GO" id="GO:0016020">
    <property type="term" value="C:membrane"/>
    <property type="evidence" value="ECO:0007669"/>
    <property type="project" value="UniProtKB-SubCell"/>
</dbReference>
<evidence type="ECO:0000256" key="5">
    <source>
        <dbReference type="ARBA" id="ARBA00022967"/>
    </source>
</evidence>
<dbReference type="SUPFAM" id="SSF52467">
    <property type="entry name" value="DHS-like NAD/FAD-binding domain"/>
    <property type="match status" value="5"/>
</dbReference>
<feature type="transmembrane region" description="Helical" evidence="11">
    <location>
        <begin position="230"/>
        <end position="258"/>
    </location>
</feature>
<dbReference type="Proteomes" id="UP000018439">
    <property type="component" value="Chromosome"/>
</dbReference>
<evidence type="ECO:0000256" key="11">
    <source>
        <dbReference type="SAM" id="Phobius"/>
    </source>
</evidence>
<protein>
    <recommendedName>
        <fullName evidence="2">proton-translocating NAD(P)(+) transhydrogenase</fullName>
        <ecNumber evidence="2">7.1.1.1</ecNumber>
    </recommendedName>
</protein>
<dbReference type="STRING" id="679937.Bcop_2306"/>
<evidence type="ECO:0000256" key="4">
    <source>
        <dbReference type="ARBA" id="ARBA00022857"/>
    </source>
</evidence>
<reference evidence="13 14" key="1">
    <citation type="journal article" date="2011" name="Stand. Genomic Sci.">
        <title>Non-contiguous finished genome sequence of Bacteroides coprosuis type strain (PC139).</title>
        <authorList>
            <person name="Land M."/>
            <person name="Held B."/>
            <person name="Gronow S."/>
            <person name="Abt B."/>
            <person name="Lucas S."/>
            <person name="Del Rio T.G."/>
            <person name="Nolan M."/>
            <person name="Tice H."/>
            <person name="Cheng J.F."/>
            <person name="Pitluck S."/>
            <person name="Liolios K."/>
            <person name="Pagani I."/>
            <person name="Ivanova N."/>
            <person name="Mavromatis K."/>
            <person name="Mikhailova N."/>
            <person name="Pati A."/>
            <person name="Tapia R."/>
            <person name="Han C."/>
            <person name="Goodwin L."/>
            <person name="Chen A."/>
            <person name="Palaniappan K."/>
            <person name="Hauser L."/>
            <person name="Brambilla E.M."/>
            <person name="Rohde M."/>
            <person name="Goker M."/>
            <person name="Detter J.C."/>
            <person name="Woyke T."/>
            <person name="Bristow J."/>
            <person name="Eisen J.A."/>
            <person name="Markowitz V."/>
            <person name="Hugenholtz P."/>
            <person name="Kyrpides N.C."/>
            <person name="Klenk H.P."/>
            <person name="Lapidus A."/>
        </authorList>
    </citation>
    <scope>NUCLEOTIDE SEQUENCE</scope>
    <source>
        <strain evidence="13 14">DSM 18011</strain>
    </source>
</reference>
<dbReference type="InterPro" id="IPR029035">
    <property type="entry name" value="DHS-like_NAD/FAD-binding_dom"/>
</dbReference>
<keyword evidence="14" id="KW-1185">Reference proteome</keyword>
<organism evidence="13 14">
    <name type="scientific">Bacteroides coprosuis DSM 18011</name>
    <dbReference type="NCBI Taxonomy" id="679937"/>
    <lineage>
        <taxon>Bacteria</taxon>
        <taxon>Pseudomonadati</taxon>
        <taxon>Bacteroidota</taxon>
        <taxon>Bacteroidia</taxon>
        <taxon>Bacteroidales</taxon>
        <taxon>Bacteroidaceae</taxon>
        <taxon>Bacteroides</taxon>
    </lineage>
</organism>
<evidence type="ECO:0000259" key="12">
    <source>
        <dbReference type="Pfam" id="PF02233"/>
    </source>
</evidence>
<keyword evidence="13" id="KW-0560">Oxidoreductase</keyword>
<name>F3ZV06_9BACE</name>
<feature type="region of interest" description="Disordered" evidence="10">
    <location>
        <begin position="283"/>
        <end position="307"/>
    </location>
</feature>
<comment type="catalytic activity">
    <reaction evidence="9">
        <text>NAD(+) + NADPH + H(+)(in) = NADH + NADP(+) + H(+)(out)</text>
        <dbReference type="Rhea" id="RHEA:47992"/>
        <dbReference type="ChEBI" id="CHEBI:15378"/>
        <dbReference type="ChEBI" id="CHEBI:57540"/>
        <dbReference type="ChEBI" id="CHEBI:57783"/>
        <dbReference type="ChEBI" id="CHEBI:57945"/>
        <dbReference type="ChEBI" id="CHEBI:58349"/>
        <dbReference type="EC" id="7.1.1.1"/>
    </reaction>
</comment>